<gene>
    <name evidence="2" type="ORF">JCGZ_24364</name>
</gene>
<reference evidence="2 3" key="1">
    <citation type="journal article" date="2014" name="PLoS ONE">
        <title>Global Analysis of Gene Expression Profiles in Physic Nut (Jatropha curcas L.) Seedlings Exposed to Salt Stress.</title>
        <authorList>
            <person name="Zhang L."/>
            <person name="Zhang C."/>
            <person name="Wu P."/>
            <person name="Chen Y."/>
            <person name="Li M."/>
            <person name="Jiang H."/>
            <person name="Wu G."/>
        </authorList>
    </citation>
    <scope>NUCLEOTIDE SEQUENCE [LARGE SCALE GENOMIC DNA]</scope>
    <source>
        <strain evidence="3">cv. GZQX0401</strain>
        <tissue evidence="2">Young leaves</tissue>
    </source>
</reference>
<dbReference type="AlphaFoldDB" id="A0A067LDL9"/>
<evidence type="ECO:0000313" key="2">
    <source>
        <dbReference type="EMBL" id="KDP42590.1"/>
    </source>
</evidence>
<name>A0A067LDL9_JATCU</name>
<dbReference type="Proteomes" id="UP000027138">
    <property type="component" value="Unassembled WGS sequence"/>
</dbReference>
<organism evidence="2 3">
    <name type="scientific">Jatropha curcas</name>
    <name type="common">Barbados nut</name>
    <dbReference type="NCBI Taxonomy" id="180498"/>
    <lineage>
        <taxon>Eukaryota</taxon>
        <taxon>Viridiplantae</taxon>
        <taxon>Streptophyta</taxon>
        <taxon>Embryophyta</taxon>
        <taxon>Tracheophyta</taxon>
        <taxon>Spermatophyta</taxon>
        <taxon>Magnoliopsida</taxon>
        <taxon>eudicotyledons</taxon>
        <taxon>Gunneridae</taxon>
        <taxon>Pentapetalae</taxon>
        <taxon>rosids</taxon>
        <taxon>fabids</taxon>
        <taxon>Malpighiales</taxon>
        <taxon>Euphorbiaceae</taxon>
        <taxon>Crotonoideae</taxon>
        <taxon>Jatropheae</taxon>
        <taxon>Jatropha</taxon>
    </lineage>
</organism>
<protein>
    <submittedName>
        <fullName evidence="2">Uncharacterized protein</fullName>
    </submittedName>
</protein>
<proteinExistence type="predicted"/>
<sequence>MEEQAAVVEAGPIAPLELRSRERRLETQSAANGESFATTCSSCGGRKHNARGRGACRALALAQGRRGRRERKKKEKTEKSWSF</sequence>
<dbReference type="EMBL" id="KK914294">
    <property type="protein sequence ID" value="KDP42590.1"/>
    <property type="molecule type" value="Genomic_DNA"/>
</dbReference>
<feature type="compositionally biased region" description="Basic residues" evidence="1">
    <location>
        <begin position="65"/>
        <end position="74"/>
    </location>
</feature>
<feature type="region of interest" description="Disordered" evidence="1">
    <location>
        <begin position="62"/>
        <end position="83"/>
    </location>
</feature>
<accession>A0A067LDL9</accession>
<keyword evidence="3" id="KW-1185">Reference proteome</keyword>
<evidence type="ECO:0000313" key="3">
    <source>
        <dbReference type="Proteomes" id="UP000027138"/>
    </source>
</evidence>
<evidence type="ECO:0000256" key="1">
    <source>
        <dbReference type="SAM" id="MobiDB-lite"/>
    </source>
</evidence>